<dbReference type="STRING" id="889306.KP78_33490"/>
<keyword evidence="3" id="KW-1185">Reference proteome</keyword>
<keyword evidence="1" id="KW-1133">Transmembrane helix</keyword>
<evidence type="ECO:0000313" key="3">
    <source>
        <dbReference type="Proteomes" id="UP000031938"/>
    </source>
</evidence>
<reference evidence="2 3" key="1">
    <citation type="submission" date="2015-01" db="EMBL/GenBank/DDBJ databases">
        <title>Genome sequencing of Jeotgalibacillus soli.</title>
        <authorList>
            <person name="Goh K.M."/>
            <person name="Chan K.-G."/>
            <person name="Yaakop A.S."/>
            <person name="Ee R."/>
            <person name="Gan H.M."/>
            <person name="Chan C.S."/>
        </authorList>
    </citation>
    <scope>NUCLEOTIDE SEQUENCE [LARGE SCALE GENOMIC DNA]</scope>
    <source>
        <strain evidence="2 3">P9</strain>
    </source>
</reference>
<dbReference type="EMBL" id="JXRP01000019">
    <property type="protein sequence ID" value="KIL44385.1"/>
    <property type="molecule type" value="Genomic_DNA"/>
</dbReference>
<feature type="transmembrane region" description="Helical" evidence="1">
    <location>
        <begin position="32"/>
        <end position="59"/>
    </location>
</feature>
<sequence>MSTGKRLVNCALIMMRIMGKINKNVSRLQTRAFTFIEVIFCLSVLIIIASLMPLIFLTISNANDRLEKPAAVEWDLFLIQFRQELTRYELERVEQQRIILMDHEGNRITFSSYRTLLRRQVNGTGHEVFLTAINSLNFTYIEGILQLEVVLNDGSVKNARFVTNLPVSEGHRCIPSSCDVYSSLSPAFDPYWYGHWIYSSL</sequence>
<keyword evidence="1" id="KW-0812">Transmembrane</keyword>
<gene>
    <name evidence="2" type="ORF">KP78_33490</name>
</gene>
<accession>A0A0C2R271</accession>
<evidence type="ECO:0000313" key="2">
    <source>
        <dbReference type="EMBL" id="KIL44385.1"/>
    </source>
</evidence>
<evidence type="ECO:0008006" key="4">
    <source>
        <dbReference type="Google" id="ProtNLM"/>
    </source>
</evidence>
<organism evidence="2 3">
    <name type="scientific">Jeotgalibacillus soli</name>
    <dbReference type="NCBI Taxonomy" id="889306"/>
    <lineage>
        <taxon>Bacteria</taxon>
        <taxon>Bacillati</taxon>
        <taxon>Bacillota</taxon>
        <taxon>Bacilli</taxon>
        <taxon>Bacillales</taxon>
        <taxon>Caryophanaceae</taxon>
        <taxon>Jeotgalibacillus</taxon>
    </lineage>
</organism>
<comment type="caution">
    <text evidence="2">The sequence shown here is derived from an EMBL/GenBank/DDBJ whole genome shotgun (WGS) entry which is preliminary data.</text>
</comment>
<dbReference type="Proteomes" id="UP000031938">
    <property type="component" value="Unassembled WGS sequence"/>
</dbReference>
<keyword evidence="1" id="KW-0472">Membrane</keyword>
<protein>
    <recommendedName>
        <fullName evidence="4">Competence protein ComGF</fullName>
    </recommendedName>
</protein>
<dbReference type="Pfam" id="PF15980">
    <property type="entry name" value="ComGF"/>
    <property type="match status" value="1"/>
</dbReference>
<dbReference type="InterPro" id="IPR016977">
    <property type="entry name" value="ComGF"/>
</dbReference>
<evidence type="ECO:0000256" key="1">
    <source>
        <dbReference type="SAM" id="Phobius"/>
    </source>
</evidence>
<proteinExistence type="predicted"/>
<dbReference type="AlphaFoldDB" id="A0A0C2R271"/>
<dbReference type="NCBIfam" id="NF041002">
    <property type="entry name" value="pilin_ComGF"/>
    <property type="match status" value="1"/>
</dbReference>
<dbReference type="PATRIC" id="fig|889306.3.peg.3366"/>
<name>A0A0C2R271_9BACL</name>
<dbReference type="OrthoDB" id="2361316at2"/>